<comment type="catalytic activity">
    <reaction evidence="1 9">
        <text>ATP-dependent breakage, passage and rejoining of double-stranded DNA.</text>
        <dbReference type="EC" id="5.6.2.2"/>
    </reaction>
</comment>
<dbReference type="InterPro" id="IPR013757">
    <property type="entry name" value="Topo_IIA_A_a_sf"/>
</dbReference>
<evidence type="ECO:0000256" key="5">
    <source>
        <dbReference type="ARBA" id="ARBA00023029"/>
    </source>
</evidence>
<dbReference type="GO" id="GO:0006265">
    <property type="term" value="P:DNA topological change"/>
    <property type="evidence" value="ECO:0007669"/>
    <property type="project" value="UniProtKB-UniRule"/>
</dbReference>
<keyword evidence="8 9" id="KW-0413">Isomerase</keyword>
<dbReference type="NCBIfam" id="NF004044">
    <property type="entry name" value="PRK05561.1"/>
    <property type="match status" value="1"/>
</dbReference>
<dbReference type="AlphaFoldDB" id="A0A848CPA2"/>
<evidence type="ECO:0000256" key="2">
    <source>
        <dbReference type="ARBA" id="ARBA00008263"/>
    </source>
</evidence>
<name>A0A848CPA2_ANEAE</name>
<dbReference type="InterPro" id="IPR035516">
    <property type="entry name" value="Gyrase/topoIV_suA_C"/>
</dbReference>
<dbReference type="Pfam" id="PF03989">
    <property type="entry name" value="DNA_gyraseA_C"/>
    <property type="match status" value="5"/>
</dbReference>
<dbReference type="EC" id="5.6.2.2" evidence="3"/>
<dbReference type="InterPro" id="IPR013760">
    <property type="entry name" value="Topo_IIA-like_dom_sf"/>
</dbReference>
<keyword evidence="5 9" id="KW-0799">Topoisomerase</keyword>
<dbReference type="GO" id="GO:0003677">
    <property type="term" value="F:DNA binding"/>
    <property type="evidence" value="ECO:0007669"/>
    <property type="project" value="UniProtKB-UniRule"/>
</dbReference>
<feature type="active site" description="O-(5'-phospho-DNA)-tyrosine intermediate" evidence="9">
    <location>
        <position position="122"/>
    </location>
</feature>
<dbReference type="Gene3D" id="1.10.268.10">
    <property type="entry name" value="Topoisomerase, domain 3"/>
    <property type="match status" value="1"/>
</dbReference>
<dbReference type="InterPro" id="IPR002205">
    <property type="entry name" value="Topo_IIA_dom_A"/>
</dbReference>
<gene>
    <name evidence="12" type="primary">parC</name>
    <name evidence="12" type="ORF">HF838_04845</name>
</gene>
<evidence type="ECO:0000256" key="8">
    <source>
        <dbReference type="ARBA" id="ARBA00023235"/>
    </source>
</evidence>
<dbReference type="GO" id="GO:0009330">
    <property type="term" value="C:DNA topoisomerase type II (double strand cut, ATP-hydrolyzing) complex"/>
    <property type="evidence" value="ECO:0007669"/>
    <property type="project" value="TreeGrafter"/>
</dbReference>
<dbReference type="RefSeq" id="WP_168974655.1">
    <property type="nucleotide sequence ID" value="NZ_JABAGO010000005.1"/>
</dbReference>
<dbReference type="GO" id="GO:0005694">
    <property type="term" value="C:chromosome"/>
    <property type="evidence" value="ECO:0007669"/>
    <property type="project" value="InterPro"/>
</dbReference>
<protein>
    <recommendedName>
        <fullName evidence="3">DNA topoisomerase (ATP-hydrolyzing)</fullName>
        <ecNumber evidence="3">5.6.2.2</ecNumber>
    </recommendedName>
</protein>
<reference evidence="12 13" key="1">
    <citation type="submission" date="2020-04" db="EMBL/GenBank/DDBJ databases">
        <authorList>
            <person name="Hitch T.C.A."/>
            <person name="Wylensek D."/>
            <person name="Clavel T."/>
        </authorList>
    </citation>
    <scope>NUCLEOTIDE SEQUENCE [LARGE SCALE GENOMIC DNA]</scope>
    <source>
        <strain evidence="12 13">WB01_D5_05</strain>
    </source>
</reference>
<evidence type="ECO:0000313" key="12">
    <source>
        <dbReference type="EMBL" id="NME97585.1"/>
    </source>
</evidence>
<comment type="similarity">
    <text evidence="2">Belongs to the type II topoisomerase GyrA/ParC subunit family.</text>
</comment>
<dbReference type="FunFam" id="1.10.268.10:FF:000001">
    <property type="entry name" value="DNA gyrase subunit A"/>
    <property type="match status" value="1"/>
</dbReference>
<dbReference type="PANTHER" id="PTHR43493">
    <property type="entry name" value="DNA GYRASE/TOPOISOMERASE SUBUNIT A"/>
    <property type="match status" value="1"/>
</dbReference>
<dbReference type="SMART" id="SM00434">
    <property type="entry name" value="TOP4c"/>
    <property type="match status" value="1"/>
</dbReference>
<dbReference type="EMBL" id="JABAGO010000005">
    <property type="protein sequence ID" value="NME97585.1"/>
    <property type="molecule type" value="Genomic_DNA"/>
</dbReference>
<dbReference type="InterPro" id="IPR006691">
    <property type="entry name" value="GyrA/parC_rep"/>
</dbReference>
<feature type="domain" description="Topo IIA-type catalytic" evidence="11">
    <location>
        <begin position="34"/>
        <end position="506"/>
    </location>
</feature>
<dbReference type="NCBIfam" id="TIGR01061">
    <property type="entry name" value="parC_Gpos"/>
    <property type="match status" value="1"/>
</dbReference>
<dbReference type="CDD" id="cd00187">
    <property type="entry name" value="TOP4c"/>
    <property type="match status" value="1"/>
</dbReference>
<proteinExistence type="inferred from homology"/>
<keyword evidence="10" id="KW-0175">Coiled coil</keyword>
<dbReference type="GO" id="GO:0005524">
    <property type="term" value="F:ATP binding"/>
    <property type="evidence" value="ECO:0007669"/>
    <property type="project" value="InterPro"/>
</dbReference>
<accession>A0A848CPA2</accession>
<feature type="coiled-coil region" evidence="10">
    <location>
        <begin position="429"/>
        <end position="477"/>
    </location>
</feature>
<dbReference type="PROSITE" id="PS52040">
    <property type="entry name" value="TOPO_IIA"/>
    <property type="match status" value="1"/>
</dbReference>
<dbReference type="PANTHER" id="PTHR43493:SF9">
    <property type="entry name" value="DNA TOPOISOMERASE 4 SUBUNIT A"/>
    <property type="match status" value="1"/>
</dbReference>
<comment type="caution">
    <text evidence="12">The sequence shown here is derived from an EMBL/GenBank/DDBJ whole genome shotgun (WGS) entry which is preliminary data.</text>
</comment>
<keyword evidence="6 9" id="KW-0238">DNA-binding</keyword>
<dbReference type="Gene3D" id="3.30.1360.40">
    <property type="match status" value="1"/>
</dbReference>
<dbReference type="GO" id="GO:0005737">
    <property type="term" value="C:cytoplasm"/>
    <property type="evidence" value="ECO:0007669"/>
    <property type="project" value="TreeGrafter"/>
</dbReference>
<dbReference type="SUPFAM" id="SSF101904">
    <property type="entry name" value="GyrA/ParC C-terminal domain-like"/>
    <property type="match status" value="1"/>
</dbReference>
<dbReference type="InterPro" id="IPR005741">
    <property type="entry name" value="TopoIV_A_Gpos"/>
</dbReference>
<dbReference type="SUPFAM" id="SSF56719">
    <property type="entry name" value="Type II DNA topoisomerase"/>
    <property type="match status" value="1"/>
</dbReference>
<dbReference type="Gene3D" id="2.120.10.90">
    <property type="entry name" value="DNA gyrase/topoisomerase IV, subunit A, C-terminal"/>
    <property type="match status" value="1"/>
</dbReference>
<evidence type="ECO:0000256" key="9">
    <source>
        <dbReference type="PROSITE-ProRule" id="PRU01384"/>
    </source>
</evidence>
<evidence type="ECO:0000256" key="3">
    <source>
        <dbReference type="ARBA" id="ARBA00012895"/>
    </source>
</evidence>
<dbReference type="Gene3D" id="3.90.199.10">
    <property type="entry name" value="Topoisomerase II, domain 5"/>
    <property type="match status" value="1"/>
</dbReference>
<dbReference type="InterPro" id="IPR050220">
    <property type="entry name" value="Type_II_DNA_Topoisomerases"/>
</dbReference>
<organism evidence="12 13">
    <name type="scientific">Aneurinibacillus aneurinilyticus</name>
    <name type="common">Bacillus aneurinolyticus</name>
    <dbReference type="NCBI Taxonomy" id="1391"/>
    <lineage>
        <taxon>Bacteria</taxon>
        <taxon>Bacillati</taxon>
        <taxon>Bacillota</taxon>
        <taxon>Bacilli</taxon>
        <taxon>Bacillales</taxon>
        <taxon>Paenibacillaceae</taxon>
        <taxon>Aneurinibacillus group</taxon>
        <taxon>Aneurinibacillus</taxon>
    </lineage>
</organism>
<dbReference type="InterPro" id="IPR013758">
    <property type="entry name" value="Topo_IIA_A/C_ab"/>
</dbReference>
<dbReference type="Pfam" id="PF00521">
    <property type="entry name" value="DNA_topoisoIV"/>
    <property type="match status" value="1"/>
</dbReference>
<keyword evidence="7" id="KW-0472">Membrane</keyword>
<evidence type="ECO:0000256" key="1">
    <source>
        <dbReference type="ARBA" id="ARBA00000185"/>
    </source>
</evidence>
<evidence type="ECO:0000313" key="13">
    <source>
        <dbReference type="Proteomes" id="UP000561326"/>
    </source>
</evidence>
<dbReference type="GO" id="GO:0034335">
    <property type="term" value="F:DNA negative supercoiling activity"/>
    <property type="evidence" value="ECO:0007669"/>
    <property type="project" value="UniProtKB-ARBA"/>
</dbReference>
<evidence type="ECO:0000256" key="10">
    <source>
        <dbReference type="SAM" id="Coils"/>
    </source>
</evidence>
<evidence type="ECO:0000259" key="11">
    <source>
        <dbReference type="PROSITE" id="PS52040"/>
    </source>
</evidence>
<evidence type="ECO:0000256" key="7">
    <source>
        <dbReference type="ARBA" id="ARBA00023136"/>
    </source>
</evidence>
<dbReference type="Proteomes" id="UP000561326">
    <property type="component" value="Unassembled WGS sequence"/>
</dbReference>
<sequence length="831" mass="94453">MSLPHEQYLQMSVRDVYRSRFSDYARYIILSRAIPDVRDGLKPVQRRVLYSMYKEKNTPDRPYRKSAKTVGDVMGNYHPHGDASIYETMVNLVQPHKMREPLIDGHGHWGTVDGDTAAAMRYTEARLMPIAMEMTRDIEKNTVEFIPNYDNTTKEPVVLPARFPNLLVNGVTGISIGFATEIPTHNLREVIDGTIALLHNPELSLDEMMTYIPGPDLPGGGIIQGKDEIRKAYEKGSGRIIIRSKTHIENGKQGRQLIVVDEIPYTVKKKALVTQIEEEILEKNVDGLMEVRDETDRQGMRIVLEVRKDADIDGILNYLFKKTDLQISYSFNMLVIADERPQQLGLKGILAAYIAHQKEVITKRTTYDLERAQKRLHIVEGIIKAISILRQVIDTIMDSDGREDARQRLIERFDFTYEQAEAILDIRLHQLTRLDIKKYEKEEKELRKKVTVLEGILKSEKKLNKVLETELMEIRDKYGSDRRTELEDEIESIEVDISITVPAEDVIVTITEDQYIKRTSMRSFNSSGASVETTGLKEGDAVRYLFKTNTIHQLLLFTSHGQFYQLPVHEIPDGRWKDIGTSLVNVVSLSKEEKIVSAYTIDSLETIMDESFAFVTEGGMVKRTKVEEYSKTQKKRGIVAAKVKDDDRIEAVHLCRENGEFLLVSSGGMAIRFPVSDVPFTGRNTAGVRGMKLEEGERIAGSFVLSPEREDVLQIVTKEGVIKRTFVAQFTAQGRGGKGLLVIRRRKVQPHEVKAAFLEDALQHDLVAKTSAGHMLPIEWEAYRESLSVNDQGSIGRTMVMMEPGEEIVHISKIARVKEDRDEEVLHNSQV</sequence>
<dbReference type="FunFam" id="3.30.1360.40:FF:000002">
    <property type="entry name" value="DNA gyrase subunit A"/>
    <property type="match status" value="1"/>
</dbReference>
<keyword evidence="4" id="KW-1003">Cell membrane</keyword>
<evidence type="ECO:0000256" key="4">
    <source>
        <dbReference type="ARBA" id="ARBA00022475"/>
    </source>
</evidence>
<evidence type="ECO:0000256" key="6">
    <source>
        <dbReference type="ARBA" id="ARBA00023125"/>
    </source>
</evidence>